<proteinExistence type="predicted"/>
<dbReference type="Gene3D" id="3.40.50.150">
    <property type="entry name" value="Vaccinia Virus protein VP39"/>
    <property type="match status" value="1"/>
</dbReference>
<evidence type="ECO:0000259" key="2">
    <source>
        <dbReference type="Pfam" id="PF13649"/>
    </source>
</evidence>
<dbReference type="PANTHER" id="PTHR43861:SF3">
    <property type="entry name" value="PUTATIVE (AFU_ORTHOLOGUE AFUA_2G14390)-RELATED"/>
    <property type="match status" value="1"/>
</dbReference>
<feature type="domain" description="Methyltransferase" evidence="2">
    <location>
        <begin position="41"/>
        <end position="134"/>
    </location>
</feature>
<evidence type="ECO:0000256" key="1">
    <source>
        <dbReference type="ARBA" id="ARBA00022679"/>
    </source>
</evidence>
<dbReference type="STRING" id="1798497.A3D71_03830"/>
<name>A0A1F6DWC5_9BACT</name>
<evidence type="ECO:0000313" key="3">
    <source>
        <dbReference type="EMBL" id="OGG65735.1"/>
    </source>
</evidence>
<dbReference type="Proteomes" id="UP000177652">
    <property type="component" value="Unassembled WGS sequence"/>
</dbReference>
<dbReference type="Pfam" id="PF13649">
    <property type="entry name" value="Methyltransf_25"/>
    <property type="match status" value="1"/>
</dbReference>
<reference evidence="3 4" key="1">
    <citation type="journal article" date="2016" name="Nat. Commun.">
        <title>Thousands of microbial genomes shed light on interconnected biogeochemical processes in an aquifer system.</title>
        <authorList>
            <person name="Anantharaman K."/>
            <person name="Brown C.T."/>
            <person name="Hug L.A."/>
            <person name="Sharon I."/>
            <person name="Castelle C.J."/>
            <person name="Probst A.J."/>
            <person name="Thomas B.C."/>
            <person name="Singh A."/>
            <person name="Wilkins M.J."/>
            <person name="Karaoz U."/>
            <person name="Brodie E.L."/>
            <person name="Williams K.H."/>
            <person name="Hubbard S.S."/>
            <person name="Banfield J.F."/>
        </authorList>
    </citation>
    <scope>NUCLEOTIDE SEQUENCE [LARGE SCALE GENOMIC DNA]</scope>
</reference>
<keyword evidence="1" id="KW-0808">Transferase</keyword>
<dbReference type="SUPFAM" id="SSF53335">
    <property type="entry name" value="S-adenosyl-L-methionine-dependent methyltransferases"/>
    <property type="match status" value="1"/>
</dbReference>
<accession>A0A1F6DWC5</accession>
<sequence length="238" mass="26178">MGIEFQEHKAVETYAEGVTAEELTLRPMILKMAGKVRGQNVLDIGCGDGRYSELFARSGANVTATDLAAPQIEMAQKKHAHQNIRYSVGDVSAAGAEPGSMNLVLANMVVPSIGSVEKLDALFAQARKMLRPDGRFIISVLHPLILSPNQDDSDRPVNFDPANYFNEGSPYRSEAKTNAGNTMVFNESHFSLTKLSELMQKNGFLIKSMVESKQVPEKGMLLPKYLAFECVLEKQLQN</sequence>
<dbReference type="PANTHER" id="PTHR43861">
    <property type="entry name" value="TRANS-ACONITATE 2-METHYLTRANSFERASE-RELATED"/>
    <property type="match status" value="1"/>
</dbReference>
<dbReference type="AlphaFoldDB" id="A0A1F6DWC5"/>
<dbReference type="CDD" id="cd02440">
    <property type="entry name" value="AdoMet_MTases"/>
    <property type="match status" value="1"/>
</dbReference>
<evidence type="ECO:0000313" key="4">
    <source>
        <dbReference type="Proteomes" id="UP000177652"/>
    </source>
</evidence>
<dbReference type="GO" id="GO:0016740">
    <property type="term" value="F:transferase activity"/>
    <property type="evidence" value="ECO:0007669"/>
    <property type="project" value="UniProtKB-KW"/>
</dbReference>
<dbReference type="InterPro" id="IPR029063">
    <property type="entry name" value="SAM-dependent_MTases_sf"/>
</dbReference>
<organism evidence="3 4">
    <name type="scientific">Candidatus Kaiserbacteria bacterium RIFCSPHIGHO2_02_FULL_55_20</name>
    <dbReference type="NCBI Taxonomy" id="1798497"/>
    <lineage>
        <taxon>Bacteria</taxon>
        <taxon>Candidatus Kaiseribacteriota</taxon>
    </lineage>
</organism>
<dbReference type="EMBL" id="MFLK01000033">
    <property type="protein sequence ID" value="OGG65735.1"/>
    <property type="molecule type" value="Genomic_DNA"/>
</dbReference>
<dbReference type="InterPro" id="IPR041698">
    <property type="entry name" value="Methyltransf_25"/>
</dbReference>
<gene>
    <name evidence="3" type="ORF">A3D71_03830</name>
</gene>
<comment type="caution">
    <text evidence="3">The sequence shown here is derived from an EMBL/GenBank/DDBJ whole genome shotgun (WGS) entry which is preliminary data.</text>
</comment>
<protein>
    <recommendedName>
        <fullName evidence="2">Methyltransferase domain-containing protein</fullName>
    </recommendedName>
</protein>